<dbReference type="PANTHER" id="PTHR35271">
    <property type="entry name" value="ABC TRANSPORTER, SUBSTRATE-BINDING LIPOPROTEIN-RELATED"/>
    <property type="match status" value="1"/>
</dbReference>
<dbReference type="OrthoDB" id="9776955at2"/>
<gene>
    <name evidence="1" type="ORF">HMPREF3187_00525</name>
</gene>
<dbReference type="RefSeq" id="WP_060936582.1">
    <property type="nucleotide sequence ID" value="NZ_KQ959297.1"/>
</dbReference>
<evidence type="ECO:0000313" key="1">
    <source>
        <dbReference type="EMBL" id="KXB37450.1"/>
    </source>
</evidence>
<dbReference type="Proteomes" id="UP000070422">
    <property type="component" value="Unassembled WGS sequence"/>
</dbReference>
<dbReference type="InterPro" id="IPR047776">
    <property type="entry name" value="ABC_SBP_TrpX-like"/>
</dbReference>
<dbReference type="STRING" id="87541.AWM71_01330"/>
<dbReference type="CDD" id="cd06325">
    <property type="entry name" value="PBP1_ABC_unchar_transporter"/>
    <property type="match status" value="1"/>
</dbReference>
<accession>A0A133Y2Q0</accession>
<dbReference type="EMBL" id="LSCQ01000026">
    <property type="protein sequence ID" value="KXB37450.1"/>
    <property type="molecule type" value="Genomic_DNA"/>
</dbReference>
<comment type="caution">
    <text evidence="1">The sequence shown here is derived from an EMBL/GenBank/DDBJ whole genome shotgun (WGS) entry which is preliminary data.</text>
</comment>
<name>A0A133Y2Q0_9LACT</name>
<reference evidence="1 2" key="1">
    <citation type="submission" date="2016-01" db="EMBL/GenBank/DDBJ databases">
        <authorList>
            <person name="Oliw E.H."/>
        </authorList>
    </citation>
    <scope>NUCLEOTIDE SEQUENCE [LARGE SCALE GENOMIC DNA]</scope>
    <source>
        <strain evidence="1 2">KA00635</strain>
    </source>
</reference>
<dbReference type="InterPro" id="IPR007487">
    <property type="entry name" value="ABC_transpt-TYRBP-like"/>
</dbReference>
<dbReference type="PANTHER" id="PTHR35271:SF1">
    <property type="entry name" value="ABC TRANSPORTER, SUBSTRATE-BINDING LIPOPROTEIN"/>
    <property type="match status" value="1"/>
</dbReference>
<sequence>MKKTTLFGSLLIFMLAILFLAMPSLIKNRDTGNRQAVANATNVKKVDKKIKVGLLQFMDHPSLNEIRQGFYDQMAQRGYVDGQNLTIDFANGQGDQSNLKMLSEKMMANKDDYLVGIATPAAQALKNVANDQLPVVMSAISDPIAAGLVDSLEKPGKNVTGVSGDCPIEKQFDIIHQVMPELKTLGIIYNSSETNAFKTVQDAKKIAESMGIKVVEKTITSTNDLGQVAEQLSKEVEALFVPNDNTIASSMNTLIAVTNSHKIPVFPVADAMVKAGGVATVGITQYQFGVDTANVLADLIEGKDAREYPVVFTKETAPYINSKEAKLLGIQLPEELVKKAKDMGKEG</sequence>
<proteinExistence type="predicted"/>
<dbReference type="Pfam" id="PF04392">
    <property type="entry name" value="ABC_sub_bind"/>
    <property type="match status" value="1"/>
</dbReference>
<dbReference type="NCBIfam" id="NF041285">
    <property type="entry name" value="ABC_SBP_TrpX"/>
    <property type="match status" value="1"/>
</dbReference>
<protein>
    <submittedName>
        <fullName evidence="1">ABC transporter substrate binding protein</fullName>
    </submittedName>
</protein>
<dbReference type="AlphaFoldDB" id="A0A133Y2Q0"/>
<dbReference type="InterPro" id="IPR028082">
    <property type="entry name" value="Peripla_BP_I"/>
</dbReference>
<dbReference type="PATRIC" id="fig|87541.4.peg.527"/>
<evidence type="ECO:0000313" key="2">
    <source>
        <dbReference type="Proteomes" id="UP000070422"/>
    </source>
</evidence>
<dbReference type="Gene3D" id="3.40.50.2300">
    <property type="match status" value="2"/>
</dbReference>
<organism evidence="1 2">
    <name type="scientific">Aerococcus christensenii</name>
    <dbReference type="NCBI Taxonomy" id="87541"/>
    <lineage>
        <taxon>Bacteria</taxon>
        <taxon>Bacillati</taxon>
        <taxon>Bacillota</taxon>
        <taxon>Bacilli</taxon>
        <taxon>Lactobacillales</taxon>
        <taxon>Aerococcaceae</taxon>
        <taxon>Aerococcus</taxon>
    </lineage>
</organism>
<dbReference type="SUPFAM" id="SSF53822">
    <property type="entry name" value="Periplasmic binding protein-like I"/>
    <property type="match status" value="1"/>
</dbReference>